<protein>
    <recommendedName>
        <fullName evidence="3">F-box domain-containing protein</fullName>
    </recommendedName>
</protein>
<name>A0AA39RBH9_9LECA</name>
<dbReference type="Proteomes" id="UP001166286">
    <property type="component" value="Unassembled WGS sequence"/>
</dbReference>
<proteinExistence type="predicted"/>
<comment type="caution">
    <text evidence="1">The sequence shown here is derived from an EMBL/GenBank/DDBJ whole genome shotgun (WGS) entry which is preliminary data.</text>
</comment>
<sequence length="486" mass="55920">MENETAFNQQLESIRNEFIVNGFDLFADFGFDDDTLDSSVFASPYIDSSSDDDTVPVRFMQTDIQKRRHRQNLEKRRLLQAIRRLKRARREKPQKITLPSGRARKVWRAGMQVRKRQMKDPFKALPCDVLLDIMRQTRCGDFGNLMEVSPAAEDLYSGNESACIRGIEVEQYSQLKWLFGDSRQRTTEQKQALKDWIGTYYYASEDEDTVVEDFGRIDDGKLTGPRSLKYPRWVQMSLGDVIKFLQGTTGIEVTCRTALCMQALTVKRAELVETTLVNRARGHQKTQLVRLSEMPSEDRIRLFKRQPATTQNEICRIFEEIISPIAKVTMDRSVASWVRHYYSEWAADDPSKDFEEMGTWLTSLSVGMVMQVVLEHPGETMDTWMDMCTGRIGSSNMWSIILLELEMEGQGEEQVKTGMEFAEVIGFDARKVLAGTPVEETLDELLEEDTLDEFLEEEILNELYQEEIEGLEGGDEESIFGIFDNP</sequence>
<evidence type="ECO:0000313" key="1">
    <source>
        <dbReference type="EMBL" id="KAK0517539.1"/>
    </source>
</evidence>
<dbReference type="AlphaFoldDB" id="A0AA39RBH9"/>
<accession>A0AA39RBH9</accession>
<dbReference type="EMBL" id="JAFEKC020000001">
    <property type="protein sequence ID" value="KAK0517539.1"/>
    <property type="molecule type" value="Genomic_DNA"/>
</dbReference>
<evidence type="ECO:0000313" key="2">
    <source>
        <dbReference type="Proteomes" id="UP001166286"/>
    </source>
</evidence>
<organism evidence="1 2">
    <name type="scientific">Cladonia borealis</name>
    <dbReference type="NCBI Taxonomy" id="184061"/>
    <lineage>
        <taxon>Eukaryota</taxon>
        <taxon>Fungi</taxon>
        <taxon>Dikarya</taxon>
        <taxon>Ascomycota</taxon>
        <taxon>Pezizomycotina</taxon>
        <taxon>Lecanoromycetes</taxon>
        <taxon>OSLEUM clade</taxon>
        <taxon>Lecanoromycetidae</taxon>
        <taxon>Lecanorales</taxon>
        <taxon>Lecanorineae</taxon>
        <taxon>Cladoniaceae</taxon>
        <taxon>Cladonia</taxon>
    </lineage>
</organism>
<keyword evidence="2" id="KW-1185">Reference proteome</keyword>
<gene>
    <name evidence="1" type="ORF">JMJ35_000694</name>
</gene>
<evidence type="ECO:0008006" key="3">
    <source>
        <dbReference type="Google" id="ProtNLM"/>
    </source>
</evidence>
<reference evidence="1" key="1">
    <citation type="submission" date="2023-03" db="EMBL/GenBank/DDBJ databases">
        <title>Complete genome of Cladonia borealis.</title>
        <authorList>
            <person name="Park H."/>
        </authorList>
    </citation>
    <scope>NUCLEOTIDE SEQUENCE</scope>
    <source>
        <strain evidence="1">ANT050790</strain>
    </source>
</reference>